<comment type="caution">
    <text evidence="2">The sequence shown here is derived from an EMBL/GenBank/DDBJ whole genome shotgun (WGS) entry which is preliminary data.</text>
</comment>
<dbReference type="SUPFAM" id="SSF49899">
    <property type="entry name" value="Concanavalin A-like lectins/glucanases"/>
    <property type="match status" value="1"/>
</dbReference>
<evidence type="ECO:0000259" key="1">
    <source>
        <dbReference type="PROSITE" id="PS51762"/>
    </source>
</evidence>
<dbReference type="PANTHER" id="PTHR10963">
    <property type="entry name" value="GLYCOSYL HYDROLASE-RELATED"/>
    <property type="match status" value="1"/>
</dbReference>
<feature type="domain" description="GH16" evidence="1">
    <location>
        <begin position="244"/>
        <end position="509"/>
    </location>
</feature>
<dbReference type="EMBL" id="RJSG01000003">
    <property type="protein sequence ID" value="RNL77426.1"/>
    <property type="molecule type" value="Genomic_DNA"/>
</dbReference>
<keyword evidence="2" id="KW-0378">Hydrolase</keyword>
<dbReference type="OrthoDB" id="9809583at2"/>
<sequence>MSREAAPLPGKRPRTRRLSAAAALLLLTGVLIAVLSGTASAALPKPTVTLTGTGSPIVGQTYTLTVAVTNMSIPGELATLERNTGLIYQSTGQSALLDGSSKATFTITPTSTSTQKYRVTLKATTTHQAGTSNTLSVAAKLPTPTVTVTKSNPAPSYVNEDQTLTVSVSAPNAAGESVKLQKFSGLSWSTVSSQNLDTNSQATWTVRPTAAGTTKYQATIAKTAAHNAATSATYSLVTVTKPPADCGGTTIAKPGGGTWTCKYEDEFDGNALSSDWFAQQSKYTHKHPGEPTNPSCIMDNQAAGPDQTIKVSGGYLQLFAKVLDQPVDCGDGTSSRLVSGEVMHLNSYSQTYGRYEVMAKLPDYATKGLQETFWLWPKNTGDQDGREIDFSEFYSGYPNNDLPYFHYYDGTSEGGSTAFCPINYGQFNRYTFEWSPGNLKTYINGVLCINDNYQAANQPTGSPAPFNVPFFLDLRQAFGVNQGFDNLFPVPGAGTQTYSTQIDYVYIWQ</sequence>
<dbReference type="Pfam" id="PF00722">
    <property type="entry name" value="Glyco_hydro_16"/>
    <property type="match status" value="1"/>
</dbReference>
<accession>A0A3N0DPQ5</accession>
<dbReference type="InterPro" id="IPR000757">
    <property type="entry name" value="Beta-glucanase-like"/>
</dbReference>
<reference evidence="2 3" key="1">
    <citation type="submission" date="2018-11" db="EMBL/GenBank/DDBJ databases">
        <authorList>
            <person name="Li F."/>
        </authorList>
    </citation>
    <scope>NUCLEOTIDE SEQUENCE [LARGE SCALE GENOMIC DNA]</scope>
    <source>
        <strain evidence="2 3">KIS18-7</strain>
    </source>
</reference>
<evidence type="ECO:0000313" key="3">
    <source>
        <dbReference type="Proteomes" id="UP000277094"/>
    </source>
</evidence>
<dbReference type="InterPro" id="IPR013320">
    <property type="entry name" value="ConA-like_dom_sf"/>
</dbReference>
<organism evidence="2 3">
    <name type="scientific">Nocardioides marmorisolisilvae</name>
    <dbReference type="NCBI Taxonomy" id="1542737"/>
    <lineage>
        <taxon>Bacteria</taxon>
        <taxon>Bacillati</taxon>
        <taxon>Actinomycetota</taxon>
        <taxon>Actinomycetes</taxon>
        <taxon>Propionibacteriales</taxon>
        <taxon>Nocardioidaceae</taxon>
        <taxon>Nocardioides</taxon>
    </lineage>
</organism>
<dbReference type="Gene3D" id="2.60.120.200">
    <property type="match status" value="1"/>
</dbReference>
<dbReference type="PROSITE" id="PS51762">
    <property type="entry name" value="GH16_2"/>
    <property type="match status" value="1"/>
</dbReference>
<protein>
    <submittedName>
        <fullName evidence="2">Glycosyl hydrolase family protein</fullName>
    </submittedName>
</protein>
<gene>
    <name evidence="2" type="ORF">EFL95_15440</name>
</gene>
<dbReference type="GO" id="GO:0005975">
    <property type="term" value="P:carbohydrate metabolic process"/>
    <property type="evidence" value="ECO:0007669"/>
    <property type="project" value="InterPro"/>
</dbReference>
<dbReference type="PANTHER" id="PTHR10963:SF60">
    <property type="entry name" value="GRAM-NEGATIVE BACTERIA-BINDING PROTEIN 1-RELATED"/>
    <property type="match status" value="1"/>
</dbReference>
<dbReference type="GO" id="GO:0004553">
    <property type="term" value="F:hydrolase activity, hydrolyzing O-glycosyl compounds"/>
    <property type="evidence" value="ECO:0007669"/>
    <property type="project" value="InterPro"/>
</dbReference>
<name>A0A3N0DPQ5_9ACTN</name>
<evidence type="ECO:0000313" key="2">
    <source>
        <dbReference type="EMBL" id="RNL77426.1"/>
    </source>
</evidence>
<dbReference type="Proteomes" id="UP000277094">
    <property type="component" value="Unassembled WGS sequence"/>
</dbReference>
<dbReference type="RefSeq" id="WP_123235014.1">
    <property type="nucleotide sequence ID" value="NZ_RJSG01000003.1"/>
</dbReference>
<dbReference type="InterPro" id="IPR050546">
    <property type="entry name" value="Glycosyl_Hydrlase_16"/>
</dbReference>
<proteinExistence type="predicted"/>
<keyword evidence="3" id="KW-1185">Reference proteome</keyword>
<dbReference type="AlphaFoldDB" id="A0A3N0DPQ5"/>